<name>A0ABQ4E8C3_9ACTN</name>
<sequence length="77" mass="8909">MEWRNSPHWRDDDTNRYRYQLTLDTVATLDKLPDSEMYDAVSALVDAIRPIITTWRPSRPSPQQAICAAVEGSPYQQ</sequence>
<comment type="caution">
    <text evidence="1">The sequence shown here is derived from an EMBL/GenBank/DDBJ whole genome shotgun (WGS) entry which is preliminary data.</text>
</comment>
<gene>
    <name evidence="1" type="ORF">Pen02_58560</name>
</gene>
<dbReference type="EMBL" id="BONW01000030">
    <property type="protein sequence ID" value="GIG90920.1"/>
    <property type="molecule type" value="Genomic_DNA"/>
</dbReference>
<keyword evidence="2" id="KW-1185">Reference proteome</keyword>
<organism evidence="1 2">
    <name type="scientific">Plantactinospora endophytica</name>
    <dbReference type="NCBI Taxonomy" id="673535"/>
    <lineage>
        <taxon>Bacteria</taxon>
        <taxon>Bacillati</taxon>
        <taxon>Actinomycetota</taxon>
        <taxon>Actinomycetes</taxon>
        <taxon>Micromonosporales</taxon>
        <taxon>Micromonosporaceae</taxon>
        <taxon>Plantactinospora</taxon>
    </lineage>
</organism>
<evidence type="ECO:0000313" key="1">
    <source>
        <dbReference type="EMBL" id="GIG90920.1"/>
    </source>
</evidence>
<protein>
    <submittedName>
        <fullName evidence="1">Uncharacterized protein</fullName>
    </submittedName>
</protein>
<dbReference type="RefSeq" id="WP_203869310.1">
    <property type="nucleotide sequence ID" value="NZ_BONW01000030.1"/>
</dbReference>
<dbReference type="Proteomes" id="UP000646749">
    <property type="component" value="Unassembled WGS sequence"/>
</dbReference>
<accession>A0ABQ4E8C3</accession>
<evidence type="ECO:0000313" key="2">
    <source>
        <dbReference type="Proteomes" id="UP000646749"/>
    </source>
</evidence>
<reference evidence="1 2" key="1">
    <citation type="submission" date="2021-01" db="EMBL/GenBank/DDBJ databases">
        <title>Whole genome shotgun sequence of Plantactinospora endophytica NBRC 110450.</title>
        <authorList>
            <person name="Komaki H."/>
            <person name="Tamura T."/>
        </authorList>
    </citation>
    <scope>NUCLEOTIDE SEQUENCE [LARGE SCALE GENOMIC DNA]</scope>
    <source>
        <strain evidence="1 2">NBRC 110450</strain>
    </source>
</reference>
<proteinExistence type="predicted"/>